<dbReference type="Proteomes" id="UP000596929">
    <property type="component" value="Unassembled WGS sequence"/>
</dbReference>
<feature type="domain" description="Calcineurin-like phosphoesterase" evidence="8">
    <location>
        <begin position="1"/>
        <end position="227"/>
    </location>
</feature>
<evidence type="ECO:0000256" key="2">
    <source>
        <dbReference type="ARBA" id="ARBA00011322"/>
    </source>
</evidence>
<accession>A0ABR7DDG4</accession>
<name>A0ABR7DDG4_9CLOT</name>
<dbReference type="InterPro" id="IPR004843">
    <property type="entry name" value="Calcineurin-like_PHP"/>
</dbReference>
<dbReference type="NCBIfam" id="TIGR00619">
    <property type="entry name" value="sbcd"/>
    <property type="match status" value="1"/>
</dbReference>
<dbReference type="InterPro" id="IPR029052">
    <property type="entry name" value="Metallo-depent_PP-like"/>
</dbReference>
<comment type="caution">
    <text evidence="10">The sequence shown here is derived from an EMBL/GenBank/DDBJ whole genome shotgun (WGS) entry which is preliminary data.</text>
</comment>
<dbReference type="EMBL" id="JACOOO010000022">
    <property type="protein sequence ID" value="MBC5629392.1"/>
    <property type="molecule type" value="Genomic_DNA"/>
</dbReference>
<protein>
    <recommendedName>
        <fullName evidence="3 7">Nuclease SbcCD subunit D</fullName>
    </recommendedName>
</protein>
<dbReference type="PANTHER" id="PTHR30337:SF0">
    <property type="entry name" value="NUCLEASE SBCCD SUBUNIT D"/>
    <property type="match status" value="1"/>
</dbReference>
<organism evidence="10 11">
    <name type="scientific">Clostridium hominis</name>
    <dbReference type="NCBI Taxonomy" id="2763036"/>
    <lineage>
        <taxon>Bacteria</taxon>
        <taxon>Bacillati</taxon>
        <taxon>Bacillota</taxon>
        <taxon>Clostridia</taxon>
        <taxon>Eubacteriales</taxon>
        <taxon>Clostridiaceae</taxon>
        <taxon>Clostridium</taxon>
    </lineage>
</organism>
<keyword evidence="5 7" id="KW-0378">Hydrolase</keyword>
<keyword evidence="4 7" id="KW-0540">Nuclease</keyword>
<evidence type="ECO:0000259" key="8">
    <source>
        <dbReference type="Pfam" id="PF00149"/>
    </source>
</evidence>
<evidence type="ECO:0000256" key="3">
    <source>
        <dbReference type="ARBA" id="ARBA00013365"/>
    </source>
</evidence>
<comment type="subunit">
    <text evidence="2 7">Heterodimer of SbcC and SbcD.</text>
</comment>
<evidence type="ECO:0000256" key="7">
    <source>
        <dbReference type="RuleBase" id="RU363069"/>
    </source>
</evidence>
<keyword evidence="7" id="KW-0255">Endonuclease</keyword>
<evidence type="ECO:0000256" key="1">
    <source>
        <dbReference type="ARBA" id="ARBA00010555"/>
    </source>
</evidence>
<reference evidence="10 11" key="1">
    <citation type="submission" date="2020-08" db="EMBL/GenBank/DDBJ databases">
        <title>Genome public.</title>
        <authorList>
            <person name="Liu C."/>
            <person name="Sun Q."/>
        </authorList>
    </citation>
    <scope>NUCLEOTIDE SEQUENCE [LARGE SCALE GENOMIC DNA]</scope>
    <source>
        <strain evidence="10 11">NSJ-6</strain>
    </source>
</reference>
<keyword evidence="6 7" id="KW-0269">Exonuclease</keyword>
<dbReference type="InterPro" id="IPR026843">
    <property type="entry name" value="SbcD_C"/>
</dbReference>
<evidence type="ECO:0000313" key="10">
    <source>
        <dbReference type="EMBL" id="MBC5629392.1"/>
    </source>
</evidence>
<dbReference type="Pfam" id="PF12320">
    <property type="entry name" value="SbcD_C"/>
    <property type="match status" value="1"/>
</dbReference>
<feature type="domain" description="Nuclease SbcCD subunit D C-terminal" evidence="9">
    <location>
        <begin position="277"/>
        <end position="365"/>
    </location>
</feature>
<comment type="function">
    <text evidence="7">SbcCD cleaves DNA hairpin structures. These structures can inhibit DNA replication and are intermediates in certain DNA recombination reactions. The complex acts as a 3'-&gt;5' double strand exonuclease that can open hairpins. It also has a 5' single-strand endonuclease activity.</text>
</comment>
<keyword evidence="7" id="KW-0235">DNA replication</keyword>
<gene>
    <name evidence="7" type="primary">sbcD</name>
    <name evidence="10" type="ORF">H8S20_10880</name>
</gene>
<comment type="similarity">
    <text evidence="1 7">Belongs to the SbcD family.</text>
</comment>
<dbReference type="PANTHER" id="PTHR30337">
    <property type="entry name" value="COMPONENT OF ATP-DEPENDENT DSDNA EXONUCLEASE"/>
    <property type="match status" value="1"/>
</dbReference>
<evidence type="ECO:0000313" key="11">
    <source>
        <dbReference type="Proteomes" id="UP000596929"/>
    </source>
</evidence>
<dbReference type="CDD" id="cd00840">
    <property type="entry name" value="MPP_Mre11_N"/>
    <property type="match status" value="1"/>
</dbReference>
<keyword evidence="7" id="KW-0233">DNA recombination</keyword>
<evidence type="ECO:0000256" key="6">
    <source>
        <dbReference type="ARBA" id="ARBA00022839"/>
    </source>
</evidence>
<evidence type="ECO:0000256" key="5">
    <source>
        <dbReference type="ARBA" id="ARBA00022801"/>
    </source>
</evidence>
<dbReference type="InterPro" id="IPR041796">
    <property type="entry name" value="Mre11_N"/>
</dbReference>
<evidence type="ECO:0000256" key="4">
    <source>
        <dbReference type="ARBA" id="ARBA00022722"/>
    </source>
</evidence>
<dbReference type="SUPFAM" id="SSF56300">
    <property type="entry name" value="Metallo-dependent phosphatases"/>
    <property type="match status" value="1"/>
</dbReference>
<proteinExistence type="inferred from homology"/>
<sequence>MKIIHTGDWHIGKIVNEFSMIEDQKFYLDRLIELLEEEKPDVFIIAGDIYDRSVPPAEAVEVLDNVLSKIILELNIPVLAISGNHDSPERLSFGSKLLKDKGLYIEGMFNKEIRKVTIKDEFGNVNFYLLPYVDPAKVRLVYKIDNIRTYDDAMKFLIGELEKDINKDERNVLITHGYVTFNIEDKENKGDLELSDSERPLSIGGTDLIDGKNFDLFNYVALGHLHGPQKVGGNRIRYSGSLLKYSISECRQKKSIPVIELNRDGDVEVDLREIPVLRDMRVIEGPLDTLINRDTHRGDNLNDYVFVNLTDEGEVIDAISKLRAVFPNVMGLKMVNATVRDTDSRTSASGNFREKPMTELFSDFYLSIKGKSMDDERVEVFNNILEESKRGKV</sequence>
<dbReference type="Pfam" id="PF00149">
    <property type="entry name" value="Metallophos"/>
    <property type="match status" value="1"/>
</dbReference>
<keyword evidence="11" id="KW-1185">Reference proteome</keyword>
<evidence type="ECO:0000259" key="9">
    <source>
        <dbReference type="Pfam" id="PF12320"/>
    </source>
</evidence>
<dbReference type="InterPro" id="IPR004593">
    <property type="entry name" value="SbcD"/>
</dbReference>
<dbReference type="InterPro" id="IPR050535">
    <property type="entry name" value="DNA_Repair-Maintenance_Comp"/>
</dbReference>
<dbReference type="Gene3D" id="3.60.21.10">
    <property type="match status" value="1"/>
</dbReference>
<dbReference type="GO" id="GO:0004527">
    <property type="term" value="F:exonuclease activity"/>
    <property type="evidence" value="ECO:0007669"/>
    <property type="project" value="UniProtKB-KW"/>
</dbReference>
<dbReference type="RefSeq" id="WP_186860118.1">
    <property type="nucleotide sequence ID" value="NZ_JACOOO010000022.1"/>
</dbReference>